<keyword evidence="1" id="KW-0732">Signal</keyword>
<protein>
    <submittedName>
        <fullName evidence="2">Uncharacterized protein</fullName>
    </submittedName>
</protein>
<dbReference type="AlphaFoldDB" id="A0A8H5CKY7"/>
<comment type="caution">
    <text evidence="2">The sequence shown here is derived from an EMBL/GenBank/DDBJ whole genome shotgun (WGS) entry which is preliminary data.</text>
</comment>
<organism evidence="2 3">
    <name type="scientific">Collybiopsis confluens</name>
    <dbReference type="NCBI Taxonomy" id="2823264"/>
    <lineage>
        <taxon>Eukaryota</taxon>
        <taxon>Fungi</taxon>
        <taxon>Dikarya</taxon>
        <taxon>Basidiomycota</taxon>
        <taxon>Agaricomycotina</taxon>
        <taxon>Agaricomycetes</taxon>
        <taxon>Agaricomycetidae</taxon>
        <taxon>Agaricales</taxon>
        <taxon>Marasmiineae</taxon>
        <taxon>Omphalotaceae</taxon>
        <taxon>Collybiopsis</taxon>
    </lineage>
</organism>
<gene>
    <name evidence="2" type="ORF">D9757_014679</name>
</gene>
<evidence type="ECO:0000256" key="1">
    <source>
        <dbReference type="SAM" id="SignalP"/>
    </source>
</evidence>
<dbReference type="InterPro" id="IPR018392">
    <property type="entry name" value="LysM"/>
</dbReference>
<evidence type="ECO:0000313" key="3">
    <source>
        <dbReference type="Proteomes" id="UP000518752"/>
    </source>
</evidence>
<accession>A0A8H5CKY7</accession>
<keyword evidence="3" id="KW-1185">Reference proteome</keyword>
<dbReference type="Proteomes" id="UP000518752">
    <property type="component" value="Unassembled WGS sequence"/>
</dbReference>
<dbReference type="EMBL" id="JAACJN010000442">
    <property type="protein sequence ID" value="KAF5343635.1"/>
    <property type="molecule type" value="Genomic_DNA"/>
</dbReference>
<reference evidence="2 3" key="1">
    <citation type="journal article" date="2020" name="ISME J.">
        <title>Uncovering the hidden diversity of litter-decomposition mechanisms in mushroom-forming fungi.</title>
        <authorList>
            <person name="Floudas D."/>
            <person name="Bentzer J."/>
            <person name="Ahren D."/>
            <person name="Johansson T."/>
            <person name="Persson P."/>
            <person name="Tunlid A."/>
        </authorList>
    </citation>
    <scope>NUCLEOTIDE SEQUENCE [LARGE SCALE GENOMIC DNA]</scope>
    <source>
        <strain evidence="2 3">CBS 406.79</strain>
    </source>
</reference>
<feature type="chain" id="PRO_5034462444" evidence="1">
    <location>
        <begin position="17"/>
        <end position="144"/>
    </location>
</feature>
<dbReference type="CDD" id="cd00118">
    <property type="entry name" value="LysM"/>
    <property type="match status" value="1"/>
</dbReference>
<feature type="signal peptide" evidence="1">
    <location>
        <begin position="1"/>
        <end position="16"/>
    </location>
</feature>
<proteinExistence type="predicted"/>
<evidence type="ECO:0000313" key="2">
    <source>
        <dbReference type="EMBL" id="KAF5343635.1"/>
    </source>
</evidence>
<name>A0A8H5CKY7_9AGAR</name>
<sequence>MFAHIALLTLVFGAIGANTQSCSGPPYTVVSGDTCANIAANLVPLFKSLKHATPALMLIAPTWALVKFSRLLAPAVVAEAEGQEAAALVFSPILSSQETSVPKSLLSLGLPLLSFSAPTPRSMLPVPTWLLARLFASLRLEMHK</sequence>